<dbReference type="InterPro" id="IPR013321">
    <property type="entry name" value="Arc_rbn_hlx_hlx"/>
</dbReference>
<feature type="domain" description="HicB-like antitoxin of toxin-antitoxin system" evidence="1">
    <location>
        <begin position="1"/>
        <end position="50"/>
    </location>
</feature>
<keyword evidence="2" id="KW-0238">DNA-binding</keyword>
<gene>
    <name evidence="2" type="ORF">JCM19237_287</name>
</gene>
<dbReference type="CDD" id="cd22231">
    <property type="entry name" value="RHH_NikR_HicB-like"/>
    <property type="match status" value="1"/>
</dbReference>
<dbReference type="Gene3D" id="1.10.1220.10">
    <property type="entry name" value="Met repressor-like"/>
    <property type="match status" value="1"/>
</dbReference>
<dbReference type="SUPFAM" id="SSF47598">
    <property type="entry name" value="Ribbon-helix-helix"/>
    <property type="match status" value="1"/>
</dbReference>
<comment type="caution">
    <text evidence="2">The sequence shown here is derived from an EMBL/GenBank/DDBJ whole genome shotgun (WGS) entry which is preliminary data.</text>
</comment>
<proteinExistence type="predicted"/>
<protein>
    <submittedName>
        <fullName evidence="2">DNA-binding protein CopG family</fullName>
    </submittedName>
</protein>
<organism evidence="2 3">
    <name type="scientific">Photobacterium aphoticum</name>
    <dbReference type="NCBI Taxonomy" id="754436"/>
    <lineage>
        <taxon>Bacteria</taxon>
        <taxon>Pseudomonadati</taxon>
        <taxon>Pseudomonadota</taxon>
        <taxon>Gammaproteobacteria</taxon>
        <taxon>Vibrionales</taxon>
        <taxon>Vibrionaceae</taxon>
        <taxon>Photobacterium</taxon>
    </lineage>
</organism>
<dbReference type="Proteomes" id="UP000029227">
    <property type="component" value="Unassembled WGS sequence"/>
</dbReference>
<dbReference type="InterPro" id="IPR031807">
    <property type="entry name" value="HicB-like"/>
</dbReference>
<reference evidence="2 3" key="1">
    <citation type="journal article" date="2014" name="Genome Announc.">
        <title>Draft Genome Sequences of Two Vibrionaceae Species, Vibrio ponticus C121 and Photobacterium aphoticum C119, Isolated as Coral Reef Microbiota.</title>
        <authorList>
            <person name="Al-saari N."/>
            <person name="Meirelles P.M."/>
            <person name="Mino S."/>
            <person name="Suda W."/>
            <person name="Oshima K."/>
            <person name="Hattori M."/>
            <person name="Ohkuma M."/>
            <person name="Thompson F.L."/>
            <person name="Gomez-Gil B."/>
            <person name="Sawabe T."/>
            <person name="Sawabe T."/>
        </authorList>
    </citation>
    <scope>NUCLEOTIDE SEQUENCE [LARGE SCALE GENOMIC DNA]</scope>
    <source>
        <strain evidence="2 3">JCM 19237</strain>
    </source>
</reference>
<dbReference type="InterPro" id="IPR010985">
    <property type="entry name" value="Ribbon_hlx_hlx"/>
</dbReference>
<sequence length="56" mass="6144">MLDVDLSEYSSQAKRINVSLPSALIKVIDNAVKSKGSQYKDRSDFLATAARSELRG</sequence>
<dbReference type="GO" id="GO:0006355">
    <property type="term" value="P:regulation of DNA-templated transcription"/>
    <property type="evidence" value="ECO:0007669"/>
    <property type="project" value="InterPro"/>
</dbReference>
<dbReference type="AlphaFoldDB" id="A0A090RK90"/>
<evidence type="ECO:0000313" key="3">
    <source>
        <dbReference type="Proteomes" id="UP000029227"/>
    </source>
</evidence>
<dbReference type="Pfam" id="PF15919">
    <property type="entry name" value="HicB_lk_antitox"/>
    <property type="match status" value="1"/>
</dbReference>
<dbReference type="GO" id="GO:0003677">
    <property type="term" value="F:DNA binding"/>
    <property type="evidence" value="ECO:0007669"/>
    <property type="project" value="UniProtKB-KW"/>
</dbReference>
<evidence type="ECO:0000259" key="1">
    <source>
        <dbReference type="Pfam" id="PF15919"/>
    </source>
</evidence>
<dbReference type="EMBL" id="BBMN01000020">
    <property type="protein sequence ID" value="GAL07907.1"/>
    <property type="molecule type" value="Genomic_DNA"/>
</dbReference>
<name>A0A090RK90_9GAMM</name>
<evidence type="ECO:0000313" key="2">
    <source>
        <dbReference type="EMBL" id="GAL07907.1"/>
    </source>
</evidence>
<accession>A0A090RK90</accession>
<dbReference type="STRING" id="754436.JCM19237_287"/>
<dbReference type="eggNOG" id="COG3609">
    <property type="taxonomic scope" value="Bacteria"/>
</dbReference>